<dbReference type="EMBL" id="MU858185">
    <property type="protein sequence ID" value="KAK4210064.1"/>
    <property type="molecule type" value="Genomic_DNA"/>
</dbReference>
<name>A0AAN6XZY7_9PEZI</name>
<evidence type="ECO:0000313" key="6">
    <source>
        <dbReference type="Proteomes" id="UP001301769"/>
    </source>
</evidence>
<accession>A0AAN6XZY7</accession>
<dbReference type="PANTHER" id="PTHR35201:SF4">
    <property type="entry name" value="BETA-PINACENE SYNTHASE-RELATED"/>
    <property type="match status" value="1"/>
</dbReference>
<dbReference type="GO" id="GO:0010333">
    <property type="term" value="F:terpene synthase activity"/>
    <property type="evidence" value="ECO:0007669"/>
    <property type="project" value="InterPro"/>
</dbReference>
<keyword evidence="4" id="KW-0479">Metal-binding</keyword>
<proteinExistence type="inferred from homology"/>
<dbReference type="PANTHER" id="PTHR35201">
    <property type="entry name" value="TERPENE SYNTHASE"/>
    <property type="match status" value="1"/>
</dbReference>
<evidence type="ECO:0000256" key="4">
    <source>
        <dbReference type="RuleBase" id="RU366034"/>
    </source>
</evidence>
<reference evidence="5" key="2">
    <citation type="submission" date="2023-05" db="EMBL/GenBank/DDBJ databases">
        <authorList>
            <consortium name="Lawrence Berkeley National Laboratory"/>
            <person name="Steindorff A."/>
            <person name="Hensen N."/>
            <person name="Bonometti L."/>
            <person name="Westerberg I."/>
            <person name="Brannstrom I.O."/>
            <person name="Guillou S."/>
            <person name="Cros-Aarteil S."/>
            <person name="Calhoun S."/>
            <person name="Haridas S."/>
            <person name="Kuo A."/>
            <person name="Mondo S."/>
            <person name="Pangilinan J."/>
            <person name="Riley R."/>
            <person name="Labutti K."/>
            <person name="Andreopoulos B."/>
            <person name="Lipzen A."/>
            <person name="Chen C."/>
            <person name="Yanf M."/>
            <person name="Daum C."/>
            <person name="Ng V."/>
            <person name="Clum A."/>
            <person name="Ohm R."/>
            <person name="Martin F."/>
            <person name="Silar P."/>
            <person name="Natvig D."/>
            <person name="Lalanne C."/>
            <person name="Gautier V."/>
            <person name="Ament-Velasquez S.L."/>
            <person name="Kruys A."/>
            <person name="Hutchinson M.I."/>
            <person name="Powell A.J."/>
            <person name="Barry K."/>
            <person name="Miller A.N."/>
            <person name="Grigoriev I.V."/>
            <person name="Debuchy R."/>
            <person name="Gladieux P."/>
            <person name="Thoren M.H."/>
            <person name="Johannesson H."/>
        </authorList>
    </citation>
    <scope>NUCLEOTIDE SEQUENCE</scope>
    <source>
        <strain evidence="5">PSN293</strain>
    </source>
</reference>
<evidence type="ECO:0000256" key="3">
    <source>
        <dbReference type="ARBA" id="ARBA00022842"/>
    </source>
</evidence>
<evidence type="ECO:0000256" key="1">
    <source>
        <dbReference type="ARBA" id="ARBA00001946"/>
    </source>
</evidence>
<dbReference type="AlphaFoldDB" id="A0AAN6XZY7"/>
<dbReference type="Gene3D" id="1.10.600.10">
    <property type="entry name" value="Farnesyl Diphosphate Synthase"/>
    <property type="match status" value="1"/>
</dbReference>
<comment type="caution">
    <text evidence="5">The sequence shown here is derived from an EMBL/GenBank/DDBJ whole genome shotgun (WGS) entry which is preliminary data.</text>
</comment>
<sequence length="345" mass="39478">MSVQVETRTPLPLFNSPRPGRLAGDTPHQFKGTWKVPASDWSHEIHPRAEEVAREVDNYFLQNWNFADGRARKTFLKAGFSHVTCLYFPLAKDDRIHFACRLLTVLFLIDDILEDMSFADGEALNNRLMELSKGPQFATPDREIPAEYIIYDLWESMRHHDLDLANEVLEPTFVFMRSQTDRARLSIKELGEYLQYREKDVGKALLSALMRYSMELRPTAAELAALKPLEENCSKHISIVNDIYSYEKEVIAAQTGHKEGSFLCSAVKVLSSETALGIPATKRVLWSMVREWELIHDAMVEGLAAEDVNSQNVKEYVRGLQYQMSGNEQWSRTTPRYLMAIEQAA</sequence>
<dbReference type="SUPFAM" id="SSF48576">
    <property type="entry name" value="Terpenoid synthases"/>
    <property type="match status" value="1"/>
</dbReference>
<dbReference type="Pfam" id="PF19086">
    <property type="entry name" value="Terpene_syn_C_2"/>
    <property type="match status" value="1"/>
</dbReference>
<dbReference type="Proteomes" id="UP001301769">
    <property type="component" value="Unassembled WGS sequence"/>
</dbReference>
<comment type="cofactor">
    <cofactor evidence="1 4">
        <name>Mg(2+)</name>
        <dbReference type="ChEBI" id="CHEBI:18420"/>
    </cofactor>
</comment>
<dbReference type="InterPro" id="IPR034686">
    <property type="entry name" value="Terpene_cyclase-like_2"/>
</dbReference>
<keyword evidence="4" id="KW-0456">Lyase</keyword>
<dbReference type="EC" id="4.2.3.-" evidence="4"/>
<comment type="similarity">
    <text evidence="2 4">Belongs to the terpene synthase family.</text>
</comment>
<dbReference type="GO" id="GO:0046872">
    <property type="term" value="F:metal ion binding"/>
    <property type="evidence" value="ECO:0007669"/>
    <property type="project" value="UniProtKB-KW"/>
</dbReference>
<gene>
    <name evidence="5" type="ORF">QBC37DRAFT_322757</name>
</gene>
<evidence type="ECO:0000256" key="2">
    <source>
        <dbReference type="ARBA" id="ARBA00006333"/>
    </source>
</evidence>
<keyword evidence="6" id="KW-1185">Reference proteome</keyword>
<keyword evidence="3 4" id="KW-0460">Magnesium</keyword>
<dbReference type="GO" id="GO:0008299">
    <property type="term" value="P:isoprenoid biosynthetic process"/>
    <property type="evidence" value="ECO:0007669"/>
    <property type="project" value="UniProtKB-ARBA"/>
</dbReference>
<organism evidence="5 6">
    <name type="scientific">Rhypophila decipiens</name>
    <dbReference type="NCBI Taxonomy" id="261697"/>
    <lineage>
        <taxon>Eukaryota</taxon>
        <taxon>Fungi</taxon>
        <taxon>Dikarya</taxon>
        <taxon>Ascomycota</taxon>
        <taxon>Pezizomycotina</taxon>
        <taxon>Sordariomycetes</taxon>
        <taxon>Sordariomycetidae</taxon>
        <taxon>Sordariales</taxon>
        <taxon>Naviculisporaceae</taxon>
        <taxon>Rhypophila</taxon>
    </lineage>
</organism>
<evidence type="ECO:0000313" key="5">
    <source>
        <dbReference type="EMBL" id="KAK4210064.1"/>
    </source>
</evidence>
<dbReference type="InterPro" id="IPR008949">
    <property type="entry name" value="Isoprenoid_synthase_dom_sf"/>
</dbReference>
<reference evidence="5" key="1">
    <citation type="journal article" date="2023" name="Mol. Phylogenet. Evol.">
        <title>Genome-scale phylogeny and comparative genomics of the fungal order Sordariales.</title>
        <authorList>
            <person name="Hensen N."/>
            <person name="Bonometti L."/>
            <person name="Westerberg I."/>
            <person name="Brannstrom I.O."/>
            <person name="Guillou S."/>
            <person name="Cros-Aarteil S."/>
            <person name="Calhoun S."/>
            <person name="Haridas S."/>
            <person name="Kuo A."/>
            <person name="Mondo S."/>
            <person name="Pangilinan J."/>
            <person name="Riley R."/>
            <person name="LaButti K."/>
            <person name="Andreopoulos B."/>
            <person name="Lipzen A."/>
            <person name="Chen C."/>
            <person name="Yan M."/>
            <person name="Daum C."/>
            <person name="Ng V."/>
            <person name="Clum A."/>
            <person name="Steindorff A."/>
            <person name="Ohm R.A."/>
            <person name="Martin F."/>
            <person name="Silar P."/>
            <person name="Natvig D.O."/>
            <person name="Lalanne C."/>
            <person name="Gautier V."/>
            <person name="Ament-Velasquez S.L."/>
            <person name="Kruys A."/>
            <person name="Hutchinson M.I."/>
            <person name="Powell A.J."/>
            <person name="Barry K."/>
            <person name="Miller A.N."/>
            <person name="Grigoriev I.V."/>
            <person name="Debuchy R."/>
            <person name="Gladieux P."/>
            <person name="Hiltunen Thoren M."/>
            <person name="Johannesson H."/>
        </authorList>
    </citation>
    <scope>NUCLEOTIDE SEQUENCE</scope>
    <source>
        <strain evidence="5">PSN293</strain>
    </source>
</reference>
<protein>
    <recommendedName>
        <fullName evidence="4">Terpene synthase</fullName>
        <ecNumber evidence="4">4.2.3.-</ecNumber>
    </recommendedName>
</protein>